<feature type="region of interest" description="Disordered" evidence="1">
    <location>
        <begin position="342"/>
        <end position="362"/>
    </location>
</feature>
<organism evidence="2 3">
    <name type="scientific">Littorina saxatilis</name>
    <dbReference type="NCBI Taxonomy" id="31220"/>
    <lineage>
        <taxon>Eukaryota</taxon>
        <taxon>Metazoa</taxon>
        <taxon>Spiralia</taxon>
        <taxon>Lophotrochozoa</taxon>
        <taxon>Mollusca</taxon>
        <taxon>Gastropoda</taxon>
        <taxon>Caenogastropoda</taxon>
        <taxon>Littorinimorpha</taxon>
        <taxon>Littorinoidea</taxon>
        <taxon>Littorinidae</taxon>
        <taxon>Littorina</taxon>
    </lineage>
</organism>
<feature type="compositionally biased region" description="Low complexity" evidence="1">
    <location>
        <begin position="178"/>
        <end position="198"/>
    </location>
</feature>
<proteinExistence type="predicted"/>
<feature type="region of interest" description="Disordered" evidence="1">
    <location>
        <begin position="49"/>
        <end position="69"/>
    </location>
</feature>
<dbReference type="EMBL" id="JBAMIC010000002">
    <property type="protein sequence ID" value="KAK7113590.1"/>
    <property type="molecule type" value="Genomic_DNA"/>
</dbReference>
<gene>
    <name evidence="2" type="ORF">V1264_012851</name>
</gene>
<comment type="caution">
    <text evidence="2">The sequence shown here is derived from an EMBL/GenBank/DDBJ whole genome shotgun (WGS) entry which is preliminary data.</text>
</comment>
<reference evidence="2 3" key="1">
    <citation type="submission" date="2024-02" db="EMBL/GenBank/DDBJ databases">
        <title>Chromosome-scale genome assembly of the rough periwinkle Littorina saxatilis.</title>
        <authorList>
            <person name="De Jode A."/>
            <person name="Faria R."/>
            <person name="Formenti G."/>
            <person name="Sims Y."/>
            <person name="Smith T.P."/>
            <person name="Tracey A."/>
            <person name="Wood J.M.D."/>
            <person name="Zagrodzka Z.B."/>
            <person name="Johannesson K."/>
            <person name="Butlin R.K."/>
            <person name="Leder E.H."/>
        </authorList>
    </citation>
    <scope>NUCLEOTIDE SEQUENCE [LARGE SCALE GENOMIC DNA]</scope>
    <source>
        <strain evidence="2">Snail1</strain>
        <tissue evidence="2">Muscle</tissue>
    </source>
</reference>
<sequence length="540" mass="60642">MPAQRTNVSFEPRSLELLYSKYATTNNINNKLITNSTTTSSPFIKATTTTTASAAKPKPGAVNSRKSRLDASPWLHKREELGDLRKLGQELTKIERVQTFLDMQSANHAPKKCRNRSRSYTSSTDVQVSCFNTKCQQCSTEHKREEDQSRLRNLKRKLRLVAARSLPDCCRQPPPGPQQQQHHISSSSSTSPVRHSSQRVVPLPLLQLSYQRNASSSEDLAALREARQSLRHMLYPKPSVSRRVPAVWNYRFADTSTHPPRSRDVVNREYRGEYGDSSDESSQLHLLPPTMVPPACSPADDPQFDTQTTTTFDADRVDSQQFEYVFDGFSVSSSEVTTLSHESDTATVSARAQRPSTTDTVGTTQRLVETRASVAPPMSPVSPRHRTRGGGAEQWPPQYTVVPSWTSVDDPYRFQYFGCGVQRDIMRRLHKSRSKRRTGAKDKQQQQLLQQQPHKLKVVIPSQMECALCDSNDCHHTSSHNTTAAQSQTYTASIAGKSAKSRGSLAMSVCTVFSRQAAARTTPRHAERGWVSQRERQIRQ</sequence>
<protein>
    <submittedName>
        <fullName evidence="2">Uncharacterized protein</fullName>
    </submittedName>
</protein>
<evidence type="ECO:0000313" key="2">
    <source>
        <dbReference type="EMBL" id="KAK7113590.1"/>
    </source>
</evidence>
<feature type="compositionally biased region" description="Low complexity" evidence="1">
    <location>
        <begin position="49"/>
        <end position="59"/>
    </location>
</feature>
<dbReference type="Proteomes" id="UP001374579">
    <property type="component" value="Unassembled WGS sequence"/>
</dbReference>
<name>A0AAN9C381_9CAEN</name>
<feature type="compositionally biased region" description="Basic and acidic residues" evidence="1">
    <location>
        <begin position="524"/>
        <end position="540"/>
    </location>
</feature>
<dbReference type="AlphaFoldDB" id="A0AAN9C381"/>
<evidence type="ECO:0000313" key="3">
    <source>
        <dbReference type="Proteomes" id="UP001374579"/>
    </source>
</evidence>
<accession>A0AAN9C381</accession>
<feature type="region of interest" description="Disordered" evidence="1">
    <location>
        <begin position="167"/>
        <end position="198"/>
    </location>
</feature>
<evidence type="ECO:0000256" key="1">
    <source>
        <dbReference type="SAM" id="MobiDB-lite"/>
    </source>
</evidence>
<feature type="region of interest" description="Disordered" evidence="1">
    <location>
        <begin position="375"/>
        <end position="395"/>
    </location>
</feature>
<feature type="region of interest" description="Disordered" evidence="1">
    <location>
        <begin position="516"/>
        <end position="540"/>
    </location>
</feature>
<keyword evidence="3" id="KW-1185">Reference proteome</keyword>
<feature type="region of interest" description="Disordered" evidence="1">
    <location>
        <begin position="431"/>
        <end position="452"/>
    </location>
</feature>